<keyword evidence="2" id="KW-0217">Developmental protein</keyword>
<dbReference type="PIRSF" id="PIRSF031043">
    <property type="entry name" value="UCP031043"/>
    <property type="match status" value="1"/>
</dbReference>
<dbReference type="GO" id="GO:0005886">
    <property type="term" value="C:plasma membrane"/>
    <property type="evidence" value="ECO:0007669"/>
    <property type="project" value="UniProtKB-SubCell"/>
</dbReference>
<dbReference type="GO" id="GO:0051301">
    <property type="term" value="P:cell division"/>
    <property type="evidence" value="ECO:0007669"/>
    <property type="project" value="UniProtKB-KW"/>
</dbReference>
<evidence type="ECO:0000313" key="12">
    <source>
        <dbReference type="RefSeq" id="XP_022136668.1"/>
    </source>
</evidence>
<evidence type="ECO:0000256" key="7">
    <source>
        <dbReference type="ARBA" id="ARBA00024211"/>
    </source>
</evidence>
<name>A0A6J1C868_MOMCH</name>
<evidence type="ECO:0000313" key="11">
    <source>
        <dbReference type="Proteomes" id="UP000504603"/>
    </source>
</evidence>
<dbReference type="GO" id="GO:2000067">
    <property type="term" value="P:regulation of root morphogenesis"/>
    <property type="evidence" value="ECO:0007669"/>
    <property type="project" value="UniProtKB-ARBA"/>
</dbReference>
<feature type="region of interest" description="Disordered" evidence="9">
    <location>
        <begin position="221"/>
        <end position="281"/>
    </location>
</feature>
<dbReference type="RefSeq" id="XP_022136668.1">
    <property type="nucleotide sequence ID" value="XM_022280976.1"/>
</dbReference>
<keyword evidence="4" id="KW-0132">Cell division</keyword>
<evidence type="ECO:0000256" key="8">
    <source>
        <dbReference type="ARBA" id="ARBA00046534"/>
    </source>
</evidence>
<evidence type="ECO:0000256" key="5">
    <source>
        <dbReference type="ARBA" id="ARBA00023136"/>
    </source>
</evidence>
<keyword evidence="5" id="KW-0472">Membrane</keyword>
<evidence type="ECO:0000256" key="2">
    <source>
        <dbReference type="ARBA" id="ARBA00022473"/>
    </source>
</evidence>
<dbReference type="PANTHER" id="PTHR31083">
    <property type="entry name" value="UPSTREAM OF FLC PROTEIN (DUF966)"/>
    <property type="match status" value="1"/>
</dbReference>
<proteinExistence type="inferred from homology"/>
<sequence>MAEKKKTKKEEEEEGESMAMKKMQVFYYLSRNGQLEQPHFVELNLPANRPLRLRDVMDRLAVLRGKAMPALYSWSCKRSYKCGYVWNDLSENDVVYPADAVGAEYVLKGSQLLHHSSELVTESAPSRSSVLLQFIACGSSSVSKGKTGPGPIEPAKEIGRRTESLRKGVACKIAGKLHVGGDEEMINYMSENPRFGNLQSEEKEYFSGSIVESIREDRHVAEPALKKSNSYNEEKSKRGEFGDKRDEEEQRAQEEDGCGKGRCLPRMISASASSSKQPTRP</sequence>
<dbReference type="GeneID" id="111008320"/>
<keyword evidence="3" id="KW-1003">Cell membrane</keyword>
<feature type="domain" description="SOSEKI DIX-like" evidence="10">
    <location>
        <begin position="24"/>
        <end position="113"/>
    </location>
</feature>
<evidence type="ECO:0000256" key="9">
    <source>
        <dbReference type="SAM" id="MobiDB-lite"/>
    </source>
</evidence>
<organism evidence="11 12">
    <name type="scientific">Momordica charantia</name>
    <name type="common">Bitter gourd</name>
    <name type="synonym">Balsam pear</name>
    <dbReference type="NCBI Taxonomy" id="3673"/>
    <lineage>
        <taxon>Eukaryota</taxon>
        <taxon>Viridiplantae</taxon>
        <taxon>Streptophyta</taxon>
        <taxon>Embryophyta</taxon>
        <taxon>Tracheophyta</taxon>
        <taxon>Spermatophyta</taxon>
        <taxon>Magnoliopsida</taxon>
        <taxon>eudicotyledons</taxon>
        <taxon>Gunneridae</taxon>
        <taxon>Pentapetalae</taxon>
        <taxon>rosids</taxon>
        <taxon>fabids</taxon>
        <taxon>Cucurbitales</taxon>
        <taxon>Cucurbitaceae</taxon>
        <taxon>Momordiceae</taxon>
        <taxon>Momordica</taxon>
    </lineage>
</organism>
<evidence type="ECO:0000256" key="1">
    <source>
        <dbReference type="ARBA" id="ARBA00004413"/>
    </source>
</evidence>
<dbReference type="PANTHER" id="PTHR31083:SF18">
    <property type="entry name" value="PROTEIN SOSEKI 2"/>
    <property type="match status" value="1"/>
</dbReference>
<accession>A0A6J1C868</accession>
<keyword evidence="6" id="KW-0131">Cell cycle</keyword>
<keyword evidence="11" id="KW-1185">Reference proteome</keyword>
<protein>
    <submittedName>
        <fullName evidence="12">Protein UPSTREAM OF FLC</fullName>
    </submittedName>
</protein>
<dbReference type="InterPro" id="IPR021182">
    <property type="entry name" value="SOK_magnoliopsida"/>
</dbReference>
<comment type="subunit">
    <text evidence="8">Homodimer. Forms long polymer filaments with other SOKs proteins polymers (e.g. SOK1, SOK2, SOK3 and SOK4) crucial for polar localization and biological activity. Binds to ANGUSTIFOLIA (AN).</text>
</comment>
<evidence type="ECO:0000256" key="6">
    <source>
        <dbReference type="ARBA" id="ARBA00023306"/>
    </source>
</evidence>
<dbReference type="OrthoDB" id="1731358at2759"/>
<dbReference type="GO" id="GO:0051302">
    <property type="term" value="P:regulation of cell division"/>
    <property type="evidence" value="ECO:0007669"/>
    <property type="project" value="UniProtKB-ARBA"/>
</dbReference>
<dbReference type="InterPro" id="IPR010369">
    <property type="entry name" value="SOK"/>
</dbReference>
<gene>
    <name evidence="12" type="primary">LOC111008320</name>
</gene>
<feature type="compositionally biased region" description="Polar residues" evidence="9">
    <location>
        <begin position="270"/>
        <end position="281"/>
    </location>
</feature>
<dbReference type="Pfam" id="PF06136">
    <property type="entry name" value="SOK"/>
    <property type="match status" value="1"/>
</dbReference>
<evidence type="ECO:0000259" key="10">
    <source>
        <dbReference type="Pfam" id="PF06136"/>
    </source>
</evidence>
<evidence type="ECO:0000256" key="3">
    <source>
        <dbReference type="ARBA" id="ARBA00022475"/>
    </source>
</evidence>
<dbReference type="InterPro" id="IPR048351">
    <property type="entry name" value="SOK_DIX"/>
</dbReference>
<dbReference type="KEGG" id="mcha:111008320"/>
<comment type="similarity">
    <text evidence="7">Belongs to the SOSEKI family.</text>
</comment>
<comment type="subcellular location">
    <subcellularLocation>
        <location evidence="1">Cell membrane</location>
        <topology evidence="1">Peripheral membrane protein</topology>
        <orientation evidence="1">Cytoplasmic side</orientation>
    </subcellularLocation>
</comment>
<dbReference type="Proteomes" id="UP000504603">
    <property type="component" value="Unplaced"/>
</dbReference>
<reference evidence="12" key="1">
    <citation type="submission" date="2025-08" db="UniProtKB">
        <authorList>
            <consortium name="RefSeq"/>
        </authorList>
    </citation>
    <scope>IDENTIFICATION</scope>
    <source>
        <strain evidence="12">OHB3-1</strain>
    </source>
</reference>
<evidence type="ECO:0000256" key="4">
    <source>
        <dbReference type="ARBA" id="ARBA00022618"/>
    </source>
</evidence>
<dbReference type="AlphaFoldDB" id="A0A6J1C868"/>
<feature type="compositionally biased region" description="Basic and acidic residues" evidence="9">
    <location>
        <begin position="232"/>
        <end position="259"/>
    </location>
</feature>
<dbReference type="GO" id="GO:0090708">
    <property type="term" value="P:specification of plant organ axis polarity"/>
    <property type="evidence" value="ECO:0007669"/>
    <property type="project" value="UniProtKB-ARBA"/>
</dbReference>
<dbReference type="GO" id="GO:0051258">
    <property type="term" value="P:protein polymerization"/>
    <property type="evidence" value="ECO:0007669"/>
    <property type="project" value="UniProtKB-ARBA"/>
</dbReference>